<dbReference type="InterPro" id="IPR038765">
    <property type="entry name" value="Papain-like_cys_pep_sf"/>
</dbReference>
<feature type="signal peptide" evidence="1">
    <location>
        <begin position="1"/>
        <end position="25"/>
    </location>
</feature>
<dbReference type="AlphaFoldDB" id="A0A934WQZ5"/>
<dbReference type="GO" id="GO:0005737">
    <property type="term" value="C:cytoplasm"/>
    <property type="evidence" value="ECO:0007669"/>
    <property type="project" value="TreeGrafter"/>
</dbReference>
<gene>
    <name evidence="3" type="ORF">JKK62_02125</name>
</gene>
<name>A0A934WQZ5_9FIRM</name>
<reference evidence="3" key="1">
    <citation type="submission" date="2021-01" db="EMBL/GenBank/DDBJ databases">
        <title>Genome public.</title>
        <authorList>
            <person name="Liu C."/>
            <person name="Sun Q."/>
        </authorList>
    </citation>
    <scope>NUCLEOTIDE SEQUENCE</scope>
    <source>
        <strain evidence="3">M6</strain>
    </source>
</reference>
<dbReference type="Pfam" id="PF01841">
    <property type="entry name" value="Transglut_core"/>
    <property type="match status" value="1"/>
</dbReference>
<dbReference type="RefSeq" id="WP_201426761.1">
    <property type="nucleotide sequence ID" value="NZ_JAEQMG010000035.1"/>
</dbReference>
<dbReference type="InterPro" id="IPR002931">
    <property type="entry name" value="Transglutaminase-like"/>
</dbReference>
<dbReference type="SUPFAM" id="SSF54001">
    <property type="entry name" value="Cysteine proteinases"/>
    <property type="match status" value="1"/>
</dbReference>
<dbReference type="InterPro" id="IPR052557">
    <property type="entry name" value="CAP/Cytokinesis_protein"/>
</dbReference>
<sequence>MRFIKVISASIIVLLLLTLGSCAQAPKEKSAPVTRYTDLPLSGGDVAIGLHDDEYGFHIVNRVEFTHPQDYQPKHVAHSYQTLQTDVQKTIYDKVLDGCYCFSDEKVEGDTTYKMRPVILDGTDCSPKEAEAAIIAAFDDHPEIFWMDYLFDIDYDTASNTTELVLHSEYTADQVVKMMHKIDDALAAFYREMPKELSAYEREVYVYKYIIDHCVYDENILDDTEYEDSHPSLFNLYGVMVDHVAVCEGYAYSFDYLCSELGIDTVCISGTAILEEDGAEMTDTLHLWNAVELDGEWYMADVTWDDPDDEEEIRGAYVYLNITDQVMALDHTTDKTYAQITDDEYGLLECYINNYLPPACTATDYCYYLREGIRMSSPDVDALCDGIVRAAEKRSAALMINAGSDTTAQALCDSLFDGDQPYYQAMDQANTVLADAPLDTDADAVYYSYDDRGLIVFEMPYR</sequence>
<dbReference type="Proteomes" id="UP000633365">
    <property type="component" value="Unassembled WGS sequence"/>
</dbReference>
<feature type="chain" id="PRO_5036883668" description="Transglutaminase-like domain-containing protein" evidence="1">
    <location>
        <begin position="26"/>
        <end position="462"/>
    </location>
</feature>
<keyword evidence="1" id="KW-0732">Signal</keyword>
<dbReference type="PANTHER" id="PTHR46333">
    <property type="entry name" value="CYTOKINESIS PROTEIN 3"/>
    <property type="match status" value="1"/>
</dbReference>
<keyword evidence="4" id="KW-1185">Reference proteome</keyword>
<comment type="caution">
    <text evidence="3">The sequence shown here is derived from an EMBL/GenBank/DDBJ whole genome shotgun (WGS) entry which is preliminary data.</text>
</comment>
<evidence type="ECO:0000313" key="3">
    <source>
        <dbReference type="EMBL" id="MBK6087457.1"/>
    </source>
</evidence>
<organism evidence="3 4">
    <name type="scientific">Ruminococcus difficilis</name>
    <dbReference type="NCBI Taxonomy" id="2763069"/>
    <lineage>
        <taxon>Bacteria</taxon>
        <taxon>Bacillati</taxon>
        <taxon>Bacillota</taxon>
        <taxon>Clostridia</taxon>
        <taxon>Eubacteriales</taxon>
        <taxon>Oscillospiraceae</taxon>
        <taxon>Ruminococcus</taxon>
    </lineage>
</organism>
<dbReference type="PANTHER" id="PTHR46333:SF2">
    <property type="entry name" value="CYTOKINESIS PROTEIN 3"/>
    <property type="match status" value="1"/>
</dbReference>
<feature type="domain" description="Transglutaminase-like" evidence="2">
    <location>
        <begin position="239"/>
        <end position="304"/>
    </location>
</feature>
<evidence type="ECO:0000256" key="1">
    <source>
        <dbReference type="SAM" id="SignalP"/>
    </source>
</evidence>
<dbReference type="PROSITE" id="PS51257">
    <property type="entry name" value="PROKAR_LIPOPROTEIN"/>
    <property type="match status" value="1"/>
</dbReference>
<protein>
    <recommendedName>
        <fullName evidence="2">Transglutaminase-like domain-containing protein</fullName>
    </recommendedName>
</protein>
<dbReference type="Gene3D" id="3.10.620.30">
    <property type="match status" value="1"/>
</dbReference>
<proteinExistence type="predicted"/>
<accession>A0A934WQZ5</accession>
<evidence type="ECO:0000259" key="2">
    <source>
        <dbReference type="SMART" id="SM00460"/>
    </source>
</evidence>
<dbReference type="EMBL" id="JAEQMG010000035">
    <property type="protein sequence ID" value="MBK6087457.1"/>
    <property type="molecule type" value="Genomic_DNA"/>
</dbReference>
<evidence type="ECO:0000313" key="4">
    <source>
        <dbReference type="Proteomes" id="UP000633365"/>
    </source>
</evidence>
<dbReference type="SMART" id="SM00460">
    <property type="entry name" value="TGc"/>
    <property type="match status" value="1"/>
</dbReference>